<dbReference type="PaxDb" id="3218-PP1S86_143V6.1"/>
<dbReference type="InParanoid" id="A0A2K1L834"/>
<sequence length="54" mass="6055">MLVAAQTCIKVASNYLLCYHCNSSTILSKYNLHHLHLTICSLILHALISIYTAH</sequence>
<name>A0A2K1L834_PHYPA</name>
<evidence type="ECO:0000313" key="3">
    <source>
        <dbReference type="Proteomes" id="UP000006727"/>
    </source>
</evidence>
<dbReference type="EMBL" id="ABEU02000001">
    <property type="protein sequence ID" value="PNR62187.1"/>
    <property type="molecule type" value="Genomic_DNA"/>
</dbReference>
<reference evidence="1 3" key="2">
    <citation type="journal article" date="2018" name="Plant J.">
        <title>The Physcomitrella patens chromosome-scale assembly reveals moss genome structure and evolution.</title>
        <authorList>
            <person name="Lang D."/>
            <person name="Ullrich K.K."/>
            <person name="Murat F."/>
            <person name="Fuchs J."/>
            <person name="Jenkins J."/>
            <person name="Haas F.B."/>
            <person name="Piednoel M."/>
            <person name="Gundlach H."/>
            <person name="Van Bel M."/>
            <person name="Meyberg R."/>
            <person name="Vives C."/>
            <person name="Morata J."/>
            <person name="Symeonidi A."/>
            <person name="Hiss M."/>
            <person name="Muchero W."/>
            <person name="Kamisugi Y."/>
            <person name="Saleh O."/>
            <person name="Blanc G."/>
            <person name="Decker E.L."/>
            <person name="van Gessel N."/>
            <person name="Grimwood J."/>
            <person name="Hayes R.D."/>
            <person name="Graham S.W."/>
            <person name="Gunter L.E."/>
            <person name="McDaniel S.F."/>
            <person name="Hoernstein S.N.W."/>
            <person name="Larsson A."/>
            <person name="Li F.W."/>
            <person name="Perroud P.F."/>
            <person name="Phillips J."/>
            <person name="Ranjan P."/>
            <person name="Rokshar D.S."/>
            <person name="Rothfels C.J."/>
            <person name="Schneider L."/>
            <person name="Shu S."/>
            <person name="Stevenson D.W."/>
            <person name="Thummler F."/>
            <person name="Tillich M."/>
            <person name="Villarreal Aguilar J.C."/>
            <person name="Widiez T."/>
            <person name="Wong G.K."/>
            <person name="Wymore A."/>
            <person name="Zhang Y."/>
            <person name="Zimmer A.D."/>
            <person name="Quatrano R.S."/>
            <person name="Mayer K.F.X."/>
            <person name="Goodstein D."/>
            <person name="Casacuberta J.M."/>
            <person name="Vandepoele K."/>
            <person name="Reski R."/>
            <person name="Cuming A.C."/>
            <person name="Tuskan G.A."/>
            <person name="Maumus F."/>
            <person name="Salse J."/>
            <person name="Schmutz J."/>
            <person name="Rensing S.A."/>
        </authorList>
    </citation>
    <scope>NUCLEOTIDE SEQUENCE [LARGE SCALE GENOMIC DNA]</scope>
    <source>
        <strain evidence="2 3">cv. Gransden 2004</strain>
    </source>
</reference>
<gene>
    <name evidence="1" type="ORF">PHYPA_000611</name>
</gene>
<evidence type="ECO:0000313" key="1">
    <source>
        <dbReference type="EMBL" id="PNR62187.1"/>
    </source>
</evidence>
<reference evidence="2" key="3">
    <citation type="submission" date="2020-12" db="UniProtKB">
        <authorList>
            <consortium name="EnsemblPlants"/>
        </authorList>
    </citation>
    <scope>IDENTIFICATION</scope>
</reference>
<organism evidence="1">
    <name type="scientific">Physcomitrium patens</name>
    <name type="common">Spreading-leaved earth moss</name>
    <name type="synonym">Physcomitrella patens</name>
    <dbReference type="NCBI Taxonomy" id="3218"/>
    <lineage>
        <taxon>Eukaryota</taxon>
        <taxon>Viridiplantae</taxon>
        <taxon>Streptophyta</taxon>
        <taxon>Embryophyta</taxon>
        <taxon>Bryophyta</taxon>
        <taxon>Bryophytina</taxon>
        <taxon>Bryopsida</taxon>
        <taxon>Funariidae</taxon>
        <taxon>Funariales</taxon>
        <taxon>Funariaceae</taxon>
        <taxon>Physcomitrium</taxon>
    </lineage>
</organism>
<dbReference type="AlphaFoldDB" id="A0A2K1L834"/>
<evidence type="ECO:0000313" key="2">
    <source>
        <dbReference type="EnsemblPlants" id="PAC:32970390.CDS.1"/>
    </source>
</evidence>
<proteinExistence type="predicted"/>
<accession>A0A2K1L834</accession>
<dbReference type="Proteomes" id="UP000006727">
    <property type="component" value="Chromosome 1"/>
</dbReference>
<dbReference type="EnsemblPlants" id="Pp3c1_13290V3.1">
    <property type="protein sequence ID" value="PAC:32970390.CDS.1"/>
    <property type="gene ID" value="Pp3c1_13290"/>
</dbReference>
<keyword evidence="3" id="KW-1185">Reference proteome</keyword>
<reference evidence="1 3" key="1">
    <citation type="journal article" date="2008" name="Science">
        <title>The Physcomitrella genome reveals evolutionary insights into the conquest of land by plants.</title>
        <authorList>
            <person name="Rensing S."/>
            <person name="Lang D."/>
            <person name="Zimmer A."/>
            <person name="Terry A."/>
            <person name="Salamov A."/>
            <person name="Shapiro H."/>
            <person name="Nishiyama T."/>
            <person name="Perroud P.-F."/>
            <person name="Lindquist E."/>
            <person name="Kamisugi Y."/>
            <person name="Tanahashi T."/>
            <person name="Sakakibara K."/>
            <person name="Fujita T."/>
            <person name="Oishi K."/>
            <person name="Shin-I T."/>
            <person name="Kuroki Y."/>
            <person name="Toyoda A."/>
            <person name="Suzuki Y."/>
            <person name="Hashimoto A."/>
            <person name="Yamaguchi K."/>
            <person name="Sugano A."/>
            <person name="Kohara Y."/>
            <person name="Fujiyama A."/>
            <person name="Anterola A."/>
            <person name="Aoki S."/>
            <person name="Ashton N."/>
            <person name="Barbazuk W.B."/>
            <person name="Barker E."/>
            <person name="Bennetzen J."/>
            <person name="Bezanilla M."/>
            <person name="Blankenship R."/>
            <person name="Cho S.H."/>
            <person name="Dutcher S."/>
            <person name="Estelle M."/>
            <person name="Fawcett J.A."/>
            <person name="Gundlach H."/>
            <person name="Hanada K."/>
            <person name="Heyl A."/>
            <person name="Hicks K.A."/>
            <person name="Hugh J."/>
            <person name="Lohr M."/>
            <person name="Mayer K."/>
            <person name="Melkozernov A."/>
            <person name="Murata T."/>
            <person name="Nelson D."/>
            <person name="Pils B."/>
            <person name="Prigge M."/>
            <person name="Reiss B."/>
            <person name="Renner T."/>
            <person name="Rombauts S."/>
            <person name="Rushton P."/>
            <person name="Sanderfoot A."/>
            <person name="Schween G."/>
            <person name="Shiu S.-H."/>
            <person name="Stueber K."/>
            <person name="Theodoulou F.L."/>
            <person name="Tu H."/>
            <person name="Van de Peer Y."/>
            <person name="Verrier P.J."/>
            <person name="Waters E."/>
            <person name="Wood A."/>
            <person name="Yang L."/>
            <person name="Cove D."/>
            <person name="Cuming A."/>
            <person name="Hasebe M."/>
            <person name="Lucas S."/>
            <person name="Mishler D.B."/>
            <person name="Reski R."/>
            <person name="Grigoriev I."/>
            <person name="Quatrano R.S."/>
            <person name="Boore J.L."/>
        </authorList>
    </citation>
    <scope>NUCLEOTIDE SEQUENCE [LARGE SCALE GENOMIC DNA]</scope>
    <source>
        <strain evidence="2 3">cv. Gransden 2004</strain>
    </source>
</reference>
<dbReference type="Gramene" id="Pp3c1_13290V3.1">
    <property type="protein sequence ID" value="PAC:32970390.CDS.1"/>
    <property type="gene ID" value="Pp3c1_13290"/>
</dbReference>
<protein>
    <submittedName>
        <fullName evidence="1 2">Uncharacterized protein</fullName>
    </submittedName>
</protein>